<protein>
    <recommendedName>
        <fullName evidence="2">Suppressor APC domain-containing protein</fullName>
    </recommendedName>
</protein>
<keyword evidence="4" id="KW-1185">Reference proteome</keyword>
<feature type="region of interest" description="Disordered" evidence="1">
    <location>
        <begin position="252"/>
        <end position="285"/>
    </location>
</feature>
<evidence type="ECO:0000259" key="2">
    <source>
        <dbReference type="Pfam" id="PF25825"/>
    </source>
</evidence>
<reference evidence="3" key="2">
    <citation type="submission" date="2020-05" db="UniProtKB">
        <authorList>
            <consortium name="EnsemblMetazoa"/>
        </authorList>
    </citation>
    <scope>IDENTIFICATION</scope>
    <source>
        <strain evidence="3">IAEA</strain>
    </source>
</reference>
<feature type="compositionally biased region" description="Low complexity" evidence="1">
    <location>
        <begin position="252"/>
        <end position="265"/>
    </location>
</feature>
<dbReference type="InterPro" id="IPR026828">
    <property type="entry name" value="SAPC2_1/2"/>
</dbReference>
<feature type="region of interest" description="Disordered" evidence="1">
    <location>
        <begin position="170"/>
        <end position="195"/>
    </location>
</feature>
<sequence>MNNLHNNSKLTNASINGNALDALPKSFVLSMKTLFDILDDQLSGYVKFSDIEKGWQDDGNKGLPHGVLDSLRKVTPANGLLTFERFCAGLKLCLLRNQNQLKTNDLKTTTTLTPINGIWKAKSPLKASRPPSAPSLAIENPIPNNPWSDNVKTNHISFSQRALSLPQLSPDSEGELVTLPHTLRSPPKPPRASVTNTVNVNKTNALVSASTMDRNEIRHALQNWQLNILRNKMENKDKLSPANYLQQCGYRGSADGGSSSATDSGNFMNLPLKKSSSKRREPRRHTLQNGIDYNMLKRLKQYEEEREVLLLGLEAVNKAREWYTQQLINVQEKIKYLGRMGNNYTEQWSEVQEERLNFQRARVIEVNRSLSTLPDTWERGGFPLHFNLAIRSPTKSLNQRLNNGLAVNSVNDRLRQQNRLLTSEVHLKSEHIAMLEREKQTLLAELFDLKQRSGLTRHTNSYLNALSQSSPGCSSSSGGLGDADVVY</sequence>
<dbReference type="VEuPathDB" id="VectorBase:GPAI029766"/>
<dbReference type="PANTHER" id="PTHR14907">
    <property type="entry name" value="FI14130P"/>
    <property type="match status" value="1"/>
</dbReference>
<dbReference type="PANTHER" id="PTHR14907:SF2">
    <property type="entry name" value="SUPPRESSOR APC DOMAIN-CONTAINING PROTEIN 2"/>
    <property type="match status" value="1"/>
</dbReference>
<evidence type="ECO:0000313" key="4">
    <source>
        <dbReference type="Proteomes" id="UP000092445"/>
    </source>
</evidence>
<reference evidence="4" key="1">
    <citation type="submission" date="2014-03" db="EMBL/GenBank/DDBJ databases">
        <authorList>
            <person name="Aksoy S."/>
            <person name="Warren W."/>
            <person name="Wilson R.K."/>
        </authorList>
    </citation>
    <scope>NUCLEOTIDE SEQUENCE [LARGE SCALE GENOMIC DNA]</scope>
    <source>
        <strain evidence="4">IAEA</strain>
    </source>
</reference>
<name>A0A1A9ZZH1_GLOPL</name>
<feature type="region of interest" description="Disordered" evidence="1">
    <location>
        <begin position="466"/>
        <end position="487"/>
    </location>
</feature>
<dbReference type="Proteomes" id="UP000092445">
    <property type="component" value="Unassembled WGS sequence"/>
</dbReference>
<dbReference type="Pfam" id="PF11414">
    <property type="entry name" value="Suppressor_APC"/>
    <property type="match status" value="1"/>
</dbReference>
<dbReference type="EnsemblMetazoa" id="GPAI029766-RA">
    <property type="protein sequence ID" value="GPAI029766-PA"/>
    <property type="gene ID" value="GPAI029766"/>
</dbReference>
<dbReference type="AlphaFoldDB" id="A0A1A9ZZH1"/>
<feature type="compositionally biased region" description="Low complexity" evidence="1">
    <location>
        <begin position="467"/>
        <end position="477"/>
    </location>
</feature>
<proteinExistence type="predicted"/>
<accession>A0A1A9ZZH1</accession>
<feature type="compositionally biased region" description="Basic residues" evidence="1">
    <location>
        <begin position="275"/>
        <end position="285"/>
    </location>
</feature>
<organism evidence="3 4">
    <name type="scientific">Glossina pallidipes</name>
    <name type="common">Tsetse fly</name>
    <dbReference type="NCBI Taxonomy" id="7398"/>
    <lineage>
        <taxon>Eukaryota</taxon>
        <taxon>Metazoa</taxon>
        <taxon>Ecdysozoa</taxon>
        <taxon>Arthropoda</taxon>
        <taxon>Hexapoda</taxon>
        <taxon>Insecta</taxon>
        <taxon>Pterygota</taxon>
        <taxon>Neoptera</taxon>
        <taxon>Endopterygota</taxon>
        <taxon>Diptera</taxon>
        <taxon>Brachycera</taxon>
        <taxon>Muscomorpha</taxon>
        <taxon>Hippoboscoidea</taxon>
        <taxon>Glossinidae</taxon>
        <taxon>Glossina</taxon>
    </lineage>
</organism>
<evidence type="ECO:0000313" key="3">
    <source>
        <dbReference type="EnsemblMetazoa" id="GPAI029766-PA"/>
    </source>
</evidence>
<dbReference type="InterPro" id="IPR057953">
    <property type="entry name" value="SAPC2_N"/>
</dbReference>
<dbReference type="Pfam" id="PF25825">
    <property type="entry name" value="SAPC2_N"/>
    <property type="match status" value="1"/>
</dbReference>
<feature type="domain" description="Suppressor APC" evidence="2">
    <location>
        <begin position="23"/>
        <end position="100"/>
    </location>
</feature>
<evidence type="ECO:0000256" key="1">
    <source>
        <dbReference type="SAM" id="MobiDB-lite"/>
    </source>
</evidence>